<keyword evidence="4" id="KW-1185">Reference proteome</keyword>
<evidence type="ECO:0000313" key="3">
    <source>
        <dbReference type="EMBL" id="PUA82905.1"/>
    </source>
</evidence>
<feature type="compositionally biased region" description="Low complexity" evidence="1">
    <location>
        <begin position="42"/>
        <end position="66"/>
    </location>
</feature>
<evidence type="ECO:0000256" key="1">
    <source>
        <dbReference type="SAM" id="MobiDB-lite"/>
    </source>
</evidence>
<feature type="chain" id="PRO_5038511604" evidence="2">
    <location>
        <begin position="26"/>
        <end position="66"/>
    </location>
</feature>
<keyword evidence="2" id="KW-0732">Signal</keyword>
<sequence length="66" mass="6637">MISGRRIAAALVAAVLSLGAIGVTAGPAQALKDTTWPVRPAPDTTQTPGPTVTPPDQTDTTWPAGT</sequence>
<feature type="region of interest" description="Disordered" evidence="1">
    <location>
        <begin position="33"/>
        <end position="66"/>
    </location>
</feature>
<accession>A0A2R7Z2P6</accession>
<gene>
    <name evidence="3" type="ORF">C7S10_04175</name>
</gene>
<feature type="signal peptide" evidence="2">
    <location>
        <begin position="1"/>
        <end position="25"/>
    </location>
</feature>
<evidence type="ECO:0000313" key="4">
    <source>
        <dbReference type="Proteomes" id="UP000244867"/>
    </source>
</evidence>
<dbReference type="RefSeq" id="WP_108343090.1">
    <property type="nucleotide sequence ID" value="NZ_PYXZ01000001.1"/>
</dbReference>
<dbReference type="EMBL" id="PYXZ01000001">
    <property type="protein sequence ID" value="PUA82905.1"/>
    <property type="molecule type" value="Genomic_DNA"/>
</dbReference>
<proteinExistence type="predicted"/>
<dbReference type="AlphaFoldDB" id="A0A2R7Z2P6"/>
<reference evidence="3 4" key="1">
    <citation type="submission" date="2018-03" db="EMBL/GenBank/DDBJ databases">
        <authorList>
            <person name="Keele B.F."/>
        </authorList>
    </citation>
    <scope>NUCLEOTIDE SEQUENCE [LARGE SCALE GENOMIC DNA]</scope>
    <source>
        <strain evidence="3 4">IB-3</strain>
    </source>
</reference>
<organism evidence="3 4">
    <name type="scientific">Nocardioides currus</name>
    <dbReference type="NCBI Taxonomy" id="2133958"/>
    <lineage>
        <taxon>Bacteria</taxon>
        <taxon>Bacillati</taxon>
        <taxon>Actinomycetota</taxon>
        <taxon>Actinomycetes</taxon>
        <taxon>Propionibacteriales</taxon>
        <taxon>Nocardioidaceae</taxon>
        <taxon>Nocardioides</taxon>
    </lineage>
</organism>
<protein>
    <submittedName>
        <fullName evidence="3">Uncharacterized protein</fullName>
    </submittedName>
</protein>
<name>A0A2R7Z2P6_9ACTN</name>
<dbReference type="Proteomes" id="UP000244867">
    <property type="component" value="Unassembled WGS sequence"/>
</dbReference>
<evidence type="ECO:0000256" key="2">
    <source>
        <dbReference type="SAM" id="SignalP"/>
    </source>
</evidence>
<comment type="caution">
    <text evidence="3">The sequence shown here is derived from an EMBL/GenBank/DDBJ whole genome shotgun (WGS) entry which is preliminary data.</text>
</comment>